<evidence type="ECO:0000313" key="2">
    <source>
        <dbReference type="EMBL" id="OSO97315.1"/>
    </source>
</evidence>
<dbReference type="Proteomes" id="UP000192997">
    <property type="component" value="Unassembled WGS sequence"/>
</dbReference>
<dbReference type="PROSITE" id="PS51450">
    <property type="entry name" value="LRR"/>
    <property type="match status" value="1"/>
</dbReference>
<keyword evidence="1" id="KW-1133">Transmembrane helix</keyword>
<feature type="transmembrane region" description="Helical" evidence="1">
    <location>
        <begin position="33"/>
        <end position="56"/>
    </location>
</feature>
<protein>
    <submittedName>
        <fullName evidence="2">Pilus assembly protein PilO</fullName>
    </submittedName>
</protein>
<comment type="caution">
    <text evidence="2">The sequence shown here is derived from an EMBL/GenBank/DDBJ whole genome shotgun (WGS) entry which is preliminary data.</text>
</comment>
<evidence type="ECO:0000256" key="1">
    <source>
        <dbReference type="SAM" id="Phobius"/>
    </source>
</evidence>
<gene>
    <name evidence="2" type="ORF">B7O87_00660</name>
</gene>
<dbReference type="EMBL" id="NBYN01000003">
    <property type="protein sequence ID" value="OSO97315.1"/>
    <property type="molecule type" value="Genomic_DNA"/>
</dbReference>
<sequence length="249" mass="27961">MIFNRDLNFAEKTNSNNSLSSYPVSFGITFTPMVTGLIIGVLGLLGSGYIILNMLIPEFEKHNQLKTKIIQTEQEHEQKNQQAQQINLIQKRLALSQQQKSQVLSLMGDEKNLNNLLLSINQIIELTNSQSLGNPYIKAKLKKFTPLSEKPQVITDNSLGESLKNQLKRQIIQVEIEGNFYQIQTIMASLEKLPPLLLIDKYKCQLLAPTIDTQQIVSTGKILTSFELVIPISLSDKEALEIAAKTPLQ</sequence>
<name>A0A1X4GJG6_9CYAN</name>
<dbReference type="InterPro" id="IPR001611">
    <property type="entry name" value="Leu-rich_rpt"/>
</dbReference>
<accession>A0A1X4GJG6</accession>
<keyword evidence="1" id="KW-0472">Membrane</keyword>
<keyword evidence="1" id="KW-0812">Transmembrane</keyword>
<proteinExistence type="predicted"/>
<dbReference type="RefSeq" id="WP_085726666.1">
    <property type="nucleotide sequence ID" value="NZ_NBYN01000003.1"/>
</dbReference>
<organism evidence="2 3">
    <name type="scientific">Cylindrospermopsis raciborskii CENA303</name>
    <dbReference type="NCBI Taxonomy" id="1170769"/>
    <lineage>
        <taxon>Bacteria</taxon>
        <taxon>Bacillati</taxon>
        <taxon>Cyanobacteriota</taxon>
        <taxon>Cyanophyceae</taxon>
        <taxon>Nostocales</taxon>
        <taxon>Aphanizomenonaceae</taxon>
        <taxon>Cylindrospermopsis</taxon>
    </lineage>
</organism>
<evidence type="ECO:0000313" key="3">
    <source>
        <dbReference type="Proteomes" id="UP000192997"/>
    </source>
</evidence>
<dbReference type="AlphaFoldDB" id="A0A1X4GJG6"/>
<reference evidence="3" key="1">
    <citation type="submission" date="2017-04" db="EMBL/GenBank/DDBJ databases">
        <authorList>
            <person name="Abreu V.A."/>
            <person name="Popin R.V."/>
            <person name="Rigonato J."/>
            <person name="Andreote A.P."/>
            <person name="Schaker P.C."/>
            <person name="Hoff-Risseti C."/>
            <person name="Alvarenga D.O."/>
            <person name="Varani A.M."/>
            <person name="Fiore M.F."/>
        </authorList>
    </citation>
    <scope>NUCLEOTIDE SEQUENCE [LARGE SCALE GENOMIC DNA]</scope>
    <source>
        <strain evidence="3">CENA303</strain>
    </source>
</reference>